<sequence>MAYQRPPEPGKYYVQSVAAPKNVIEVYDRNPERAMCSPQAENPAHHQQWYIQRSGRGYKIKNVKHGVYLALHTPQHPFASVIGASSRHGPADWSFLRTHDGFSIQYGEEDLSIDLHRGLDVWGNPMHLWATAPQAPAQRWKLQQIDDDVGGEVAETVEDRIAVLNTQLQLKDIEIATRDANIAAKDQLLARKEQELQDALQRRCEVPPRVIQAQLAELRIRMEGLERLITSNDNTTGTSSHPEAPNNMA</sequence>
<gene>
    <name evidence="2" type="ORF">RDB_LOCUS73139</name>
</gene>
<protein>
    <recommendedName>
        <fullName evidence="4">Ricin B lectin domain-containing protein</fullName>
    </recommendedName>
</protein>
<dbReference type="EMBL" id="CAJMWV010002235">
    <property type="protein sequence ID" value="CAE6457854.1"/>
    <property type="molecule type" value="Genomic_DNA"/>
</dbReference>
<comment type="caution">
    <text evidence="2">The sequence shown here is derived from an EMBL/GenBank/DDBJ whole genome shotgun (WGS) entry which is preliminary data.</text>
</comment>
<dbReference type="AlphaFoldDB" id="A0A8H3BHG2"/>
<evidence type="ECO:0008006" key="4">
    <source>
        <dbReference type="Google" id="ProtNLM"/>
    </source>
</evidence>
<reference evidence="2" key="1">
    <citation type="submission" date="2021-01" db="EMBL/GenBank/DDBJ databases">
        <authorList>
            <person name="Kaushik A."/>
        </authorList>
    </citation>
    <scope>NUCLEOTIDE SEQUENCE</scope>
    <source>
        <strain evidence="2">AG3-1AP</strain>
    </source>
</reference>
<proteinExistence type="predicted"/>
<name>A0A8H3BHG2_9AGAM</name>
<dbReference type="Proteomes" id="UP000663831">
    <property type="component" value="Unassembled WGS sequence"/>
</dbReference>
<dbReference type="Gene3D" id="2.80.10.50">
    <property type="match status" value="1"/>
</dbReference>
<dbReference type="OrthoDB" id="3187013at2759"/>
<feature type="region of interest" description="Disordered" evidence="1">
    <location>
        <begin position="230"/>
        <end position="249"/>
    </location>
</feature>
<evidence type="ECO:0000256" key="1">
    <source>
        <dbReference type="SAM" id="MobiDB-lite"/>
    </source>
</evidence>
<dbReference type="SUPFAM" id="SSF50370">
    <property type="entry name" value="Ricin B-like lectins"/>
    <property type="match status" value="1"/>
</dbReference>
<organism evidence="2 3">
    <name type="scientific">Rhizoctonia solani</name>
    <dbReference type="NCBI Taxonomy" id="456999"/>
    <lineage>
        <taxon>Eukaryota</taxon>
        <taxon>Fungi</taxon>
        <taxon>Dikarya</taxon>
        <taxon>Basidiomycota</taxon>
        <taxon>Agaricomycotina</taxon>
        <taxon>Agaricomycetes</taxon>
        <taxon>Cantharellales</taxon>
        <taxon>Ceratobasidiaceae</taxon>
        <taxon>Rhizoctonia</taxon>
    </lineage>
</organism>
<accession>A0A8H3BHG2</accession>
<feature type="compositionally biased region" description="Polar residues" evidence="1">
    <location>
        <begin position="230"/>
        <end position="241"/>
    </location>
</feature>
<evidence type="ECO:0000313" key="2">
    <source>
        <dbReference type="EMBL" id="CAE6457854.1"/>
    </source>
</evidence>
<dbReference type="InterPro" id="IPR035992">
    <property type="entry name" value="Ricin_B-like_lectins"/>
</dbReference>
<evidence type="ECO:0000313" key="3">
    <source>
        <dbReference type="Proteomes" id="UP000663831"/>
    </source>
</evidence>